<keyword evidence="12" id="KW-0547">Nucleotide-binding</keyword>
<reference evidence="12 13" key="1">
    <citation type="submission" date="2024-09" db="EMBL/GenBank/DDBJ databases">
        <title>Floridaenema gen nov. (Aerosakkonemataceae, Aerosakkonematales ord. nov., Cyanobacteria) from benthic tropical and subtropical fresh waters, with the description of four new species.</title>
        <authorList>
            <person name="Moretto J.A."/>
            <person name="Berthold D.E."/>
            <person name="Lefler F.W."/>
            <person name="Huang I.-S."/>
            <person name="Laughinghouse H. IV."/>
        </authorList>
    </citation>
    <scope>NUCLEOTIDE SEQUENCE [LARGE SCALE GENOMIC DNA]</scope>
    <source>
        <strain evidence="12 13">BLCC-F46</strain>
    </source>
</reference>
<dbReference type="EMBL" id="JBHFNQ010000164">
    <property type="protein sequence ID" value="MFB2879350.1"/>
    <property type="molecule type" value="Genomic_DNA"/>
</dbReference>
<dbReference type="InterPro" id="IPR003661">
    <property type="entry name" value="HisK_dim/P_dom"/>
</dbReference>
<dbReference type="PROSITE" id="PS50112">
    <property type="entry name" value="PAS"/>
    <property type="match status" value="1"/>
</dbReference>
<dbReference type="PROSITE" id="PS50109">
    <property type="entry name" value="HIS_KIN"/>
    <property type="match status" value="1"/>
</dbReference>
<evidence type="ECO:0000256" key="4">
    <source>
        <dbReference type="ARBA" id="ARBA00022679"/>
    </source>
</evidence>
<dbReference type="SMART" id="SM00091">
    <property type="entry name" value="PAS"/>
    <property type="match status" value="1"/>
</dbReference>
<dbReference type="Proteomes" id="UP001576774">
    <property type="component" value="Unassembled WGS sequence"/>
</dbReference>
<feature type="domain" description="Response regulatory" evidence="9">
    <location>
        <begin position="8"/>
        <end position="125"/>
    </location>
</feature>
<name>A0ABV4X982_9CYAN</name>
<dbReference type="Pfam" id="PF08447">
    <property type="entry name" value="PAS_3"/>
    <property type="match status" value="1"/>
</dbReference>
<evidence type="ECO:0000259" key="9">
    <source>
        <dbReference type="PROSITE" id="PS50110"/>
    </source>
</evidence>
<dbReference type="CDD" id="cd16922">
    <property type="entry name" value="HATPase_EvgS-ArcB-TorS-like"/>
    <property type="match status" value="1"/>
</dbReference>
<keyword evidence="13" id="KW-1185">Reference proteome</keyword>
<dbReference type="SUPFAM" id="SSF52172">
    <property type="entry name" value="CheY-like"/>
    <property type="match status" value="1"/>
</dbReference>
<accession>A0ABV4X982</accession>
<evidence type="ECO:0000256" key="2">
    <source>
        <dbReference type="ARBA" id="ARBA00012438"/>
    </source>
</evidence>
<dbReference type="SUPFAM" id="SSF55874">
    <property type="entry name" value="ATPase domain of HSP90 chaperone/DNA topoisomerase II/histidine kinase"/>
    <property type="match status" value="1"/>
</dbReference>
<dbReference type="InterPro" id="IPR005467">
    <property type="entry name" value="His_kinase_dom"/>
</dbReference>
<dbReference type="InterPro" id="IPR011006">
    <property type="entry name" value="CheY-like_superfamily"/>
</dbReference>
<dbReference type="SMART" id="SM00086">
    <property type="entry name" value="PAC"/>
    <property type="match status" value="1"/>
</dbReference>
<proteinExistence type="predicted"/>
<feature type="domain" description="PAS" evidence="10">
    <location>
        <begin position="151"/>
        <end position="221"/>
    </location>
</feature>
<dbReference type="PANTHER" id="PTHR43047:SF72">
    <property type="entry name" value="OSMOSENSING HISTIDINE PROTEIN KINASE SLN1"/>
    <property type="match status" value="1"/>
</dbReference>
<evidence type="ECO:0000259" key="10">
    <source>
        <dbReference type="PROSITE" id="PS50112"/>
    </source>
</evidence>
<dbReference type="Gene3D" id="1.10.287.130">
    <property type="match status" value="1"/>
</dbReference>
<dbReference type="CDD" id="cd00130">
    <property type="entry name" value="PAS"/>
    <property type="match status" value="1"/>
</dbReference>
<evidence type="ECO:0000256" key="6">
    <source>
        <dbReference type="ARBA" id="ARBA00023012"/>
    </source>
</evidence>
<dbReference type="InterPro" id="IPR004358">
    <property type="entry name" value="Sig_transdc_His_kin-like_C"/>
</dbReference>
<dbReference type="InterPro" id="IPR035965">
    <property type="entry name" value="PAS-like_dom_sf"/>
</dbReference>
<dbReference type="InterPro" id="IPR003594">
    <property type="entry name" value="HATPase_dom"/>
</dbReference>
<dbReference type="PRINTS" id="PR00344">
    <property type="entry name" value="BCTRLSENSOR"/>
</dbReference>
<protein>
    <recommendedName>
        <fullName evidence="2">histidine kinase</fullName>
        <ecNumber evidence="2">2.7.13.3</ecNumber>
    </recommendedName>
</protein>
<dbReference type="SMART" id="SM00388">
    <property type="entry name" value="HisKA"/>
    <property type="match status" value="1"/>
</dbReference>
<dbReference type="Pfam" id="PF00512">
    <property type="entry name" value="HisKA"/>
    <property type="match status" value="1"/>
</dbReference>
<evidence type="ECO:0000256" key="5">
    <source>
        <dbReference type="ARBA" id="ARBA00022777"/>
    </source>
</evidence>
<dbReference type="InterPro" id="IPR013655">
    <property type="entry name" value="PAS_fold_3"/>
</dbReference>
<dbReference type="GO" id="GO:0005524">
    <property type="term" value="F:ATP binding"/>
    <property type="evidence" value="ECO:0007669"/>
    <property type="project" value="UniProtKB-KW"/>
</dbReference>
<dbReference type="SMART" id="SM00448">
    <property type="entry name" value="REC"/>
    <property type="match status" value="1"/>
</dbReference>
<sequence length="573" mass="64339">MQSEPKVNVLLVDDHPENLIALEAILDGLGQNLVKAGSGAEALRCLLNQDFAVILLDVQMPGMDGFETATLIRQRQRSRNTPIIFLTAFSTSDNLMFKGYSLGAVDYLLKPLDPVILNSKVSVFVDLFKKNLEVQHQAAQLAAMNAELKQSEERFRTLSACSPVGIFLTDTFGRCTYSNPRFQAICGFITAESWYGEFANLTLPEDRDMLLIEWPNSIHQGQPYSGEFRIYQHDKSLRWVHIRTAPMLSDNGTLLGHVGTIEDITERKQAEAVREQFIREHAARQQAEEANRMKDEFLAILSHELRTPLNSILGWSRLLVTKKFDEKTRTKALETIERNARSQARLVNDILDVSQIIQGNLRLSIQPVNLQNLIEVTVETARPQAEEKSIEIKTYLYPDALRVTGDAERLKQILTNLLSNAIKFTPESGVIEIWLKLRETTETSIGNQYAQLQVIDQGIGITPEFLPHVFDSFRQGNSSISRPYGGLGLGLAIARHLVELHGGTIRAQSEGEGKGATFTIDLPLNSCIPETEITQKKIMKPSGNEYENEELDCQVKRDRTQLLLVENHASTSE</sequence>
<dbReference type="SMART" id="SM00387">
    <property type="entry name" value="HATPase_c"/>
    <property type="match status" value="1"/>
</dbReference>
<keyword evidence="3 7" id="KW-0597">Phosphoprotein</keyword>
<dbReference type="SUPFAM" id="SSF55785">
    <property type="entry name" value="PYP-like sensor domain (PAS domain)"/>
    <property type="match status" value="1"/>
</dbReference>
<dbReference type="InterPro" id="IPR036097">
    <property type="entry name" value="HisK_dim/P_sf"/>
</dbReference>
<dbReference type="PANTHER" id="PTHR43047">
    <property type="entry name" value="TWO-COMPONENT HISTIDINE PROTEIN KINASE"/>
    <property type="match status" value="1"/>
</dbReference>
<gene>
    <name evidence="12" type="ORF">ACE1CC_21055</name>
</gene>
<dbReference type="SUPFAM" id="SSF47384">
    <property type="entry name" value="Homodimeric domain of signal transducing histidine kinase"/>
    <property type="match status" value="1"/>
</dbReference>
<evidence type="ECO:0000259" key="11">
    <source>
        <dbReference type="PROSITE" id="PS50113"/>
    </source>
</evidence>
<feature type="modified residue" description="4-aspartylphosphate" evidence="7">
    <location>
        <position position="57"/>
    </location>
</feature>
<evidence type="ECO:0000256" key="3">
    <source>
        <dbReference type="ARBA" id="ARBA00022553"/>
    </source>
</evidence>
<dbReference type="Pfam" id="PF02518">
    <property type="entry name" value="HATPase_c"/>
    <property type="match status" value="1"/>
</dbReference>
<dbReference type="NCBIfam" id="TIGR00229">
    <property type="entry name" value="sensory_box"/>
    <property type="match status" value="1"/>
</dbReference>
<evidence type="ECO:0000313" key="12">
    <source>
        <dbReference type="EMBL" id="MFB2879350.1"/>
    </source>
</evidence>
<keyword evidence="5" id="KW-0418">Kinase</keyword>
<evidence type="ECO:0000256" key="1">
    <source>
        <dbReference type="ARBA" id="ARBA00000085"/>
    </source>
</evidence>
<dbReference type="RefSeq" id="WP_413272394.1">
    <property type="nucleotide sequence ID" value="NZ_JBHFNQ010000164.1"/>
</dbReference>
<keyword evidence="12" id="KW-0067">ATP-binding</keyword>
<evidence type="ECO:0000256" key="7">
    <source>
        <dbReference type="PROSITE-ProRule" id="PRU00169"/>
    </source>
</evidence>
<dbReference type="PROSITE" id="PS50113">
    <property type="entry name" value="PAC"/>
    <property type="match status" value="1"/>
</dbReference>
<dbReference type="InterPro" id="IPR000014">
    <property type="entry name" value="PAS"/>
</dbReference>
<dbReference type="InterPro" id="IPR001789">
    <property type="entry name" value="Sig_transdc_resp-reg_receiver"/>
</dbReference>
<dbReference type="EC" id="2.7.13.3" evidence="2"/>
<keyword evidence="4" id="KW-0808">Transferase</keyword>
<dbReference type="CDD" id="cd00082">
    <property type="entry name" value="HisKA"/>
    <property type="match status" value="1"/>
</dbReference>
<dbReference type="InterPro" id="IPR000700">
    <property type="entry name" value="PAS-assoc_C"/>
</dbReference>
<feature type="domain" description="PAC" evidence="11">
    <location>
        <begin position="224"/>
        <end position="276"/>
    </location>
</feature>
<dbReference type="Gene3D" id="3.30.450.20">
    <property type="entry name" value="PAS domain"/>
    <property type="match status" value="1"/>
</dbReference>
<organism evidence="12 13">
    <name type="scientific">Floridaenema aerugineum BLCC-F46</name>
    <dbReference type="NCBI Taxonomy" id="3153654"/>
    <lineage>
        <taxon>Bacteria</taxon>
        <taxon>Bacillati</taxon>
        <taxon>Cyanobacteriota</taxon>
        <taxon>Cyanophyceae</taxon>
        <taxon>Oscillatoriophycideae</taxon>
        <taxon>Aerosakkonematales</taxon>
        <taxon>Aerosakkonemataceae</taxon>
        <taxon>Floridanema</taxon>
        <taxon>Floridanema aerugineum</taxon>
    </lineage>
</organism>
<dbReference type="InterPro" id="IPR036890">
    <property type="entry name" value="HATPase_C_sf"/>
</dbReference>
<dbReference type="InterPro" id="IPR001610">
    <property type="entry name" value="PAC"/>
</dbReference>
<dbReference type="Gene3D" id="3.40.50.2300">
    <property type="match status" value="1"/>
</dbReference>
<dbReference type="Pfam" id="PF00072">
    <property type="entry name" value="Response_reg"/>
    <property type="match status" value="1"/>
</dbReference>
<comment type="caution">
    <text evidence="12">The sequence shown here is derived from an EMBL/GenBank/DDBJ whole genome shotgun (WGS) entry which is preliminary data.</text>
</comment>
<evidence type="ECO:0000313" key="13">
    <source>
        <dbReference type="Proteomes" id="UP001576774"/>
    </source>
</evidence>
<feature type="domain" description="Histidine kinase" evidence="8">
    <location>
        <begin position="300"/>
        <end position="526"/>
    </location>
</feature>
<evidence type="ECO:0000259" key="8">
    <source>
        <dbReference type="PROSITE" id="PS50109"/>
    </source>
</evidence>
<dbReference type="Gene3D" id="3.30.565.10">
    <property type="entry name" value="Histidine kinase-like ATPase, C-terminal domain"/>
    <property type="match status" value="1"/>
</dbReference>
<comment type="catalytic activity">
    <reaction evidence="1">
        <text>ATP + protein L-histidine = ADP + protein N-phospho-L-histidine.</text>
        <dbReference type="EC" id="2.7.13.3"/>
    </reaction>
</comment>
<keyword evidence="6" id="KW-0902">Two-component regulatory system</keyword>
<dbReference type="PROSITE" id="PS50110">
    <property type="entry name" value="RESPONSE_REGULATORY"/>
    <property type="match status" value="1"/>
</dbReference>